<organism evidence="2 3">
    <name type="scientific">Saitozyma podzolica</name>
    <dbReference type="NCBI Taxonomy" id="1890683"/>
    <lineage>
        <taxon>Eukaryota</taxon>
        <taxon>Fungi</taxon>
        <taxon>Dikarya</taxon>
        <taxon>Basidiomycota</taxon>
        <taxon>Agaricomycotina</taxon>
        <taxon>Tremellomycetes</taxon>
        <taxon>Tremellales</taxon>
        <taxon>Trimorphomycetaceae</taxon>
        <taxon>Saitozyma</taxon>
    </lineage>
</organism>
<dbReference type="UniPathway" id="UPA00378"/>
<dbReference type="Pfam" id="PF15024">
    <property type="entry name" value="Glyco_transf_18"/>
    <property type="match status" value="1"/>
</dbReference>
<accession>A0A427YUB3</accession>
<evidence type="ECO:0000259" key="1">
    <source>
        <dbReference type="Pfam" id="PF15024"/>
    </source>
</evidence>
<gene>
    <name evidence="2" type="ORF">EHS25_004443</name>
</gene>
<evidence type="ECO:0000313" key="2">
    <source>
        <dbReference type="EMBL" id="RSH94639.1"/>
    </source>
</evidence>
<protein>
    <recommendedName>
        <fullName evidence="1">Glycosyltransferase family 18 catalytic domain-containing protein</fullName>
    </recommendedName>
</protein>
<dbReference type="AlphaFoldDB" id="A0A427YUB3"/>
<reference evidence="2 3" key="1">
    <citation type="submission" date="2018-11" db="EMBL/GenBank/DDBJ databases">
        <title>Genome sequence of Saitozyma podzolica DSM 27192.</title>
        <authorList>
            <person name="Aliyu H."/>
            <person name="Gorte O."/>
            <person name="Ochsenreither K."/>
        </authorList>
    </citation>
    <scope>NUCLEOTIDE SEQUENCE [LARGE SCALE GENOMIC DNA]</scope>
    <source>
        <strain evidence="2 3">DSM 27192</strain>
    </source>
</reference>
<dbReference type="EMBL" id="RSCD01000002">
    <property type="protein sequence ID" value="RSH94639.1"/>
    <property type="molecule type" value="Genomic_DNA"/>
</dbReference>
<dbReference type="GO" id="GO:0030144">
    <property type="term" value="F:alpha-1,6-mannosylglycoprotein 6-beta-N-acetylglucosaminyltransferase activity"/>
    <property type="evidence" value="ECO:0007669"/>
    <property type="project" value="InterPro"/>
</dbReference>
<dbReference type="STRING" id="1890683.A0A427YUB3"/>
<keyword evidence="3" id="KW-1185">Reference proteome</keyword>
<feature type="domain" description="Glycosyltransferase family 18 catalytic" evidence="1">
    <location>
        <begin position="335"/>
        <end position="497"/>
    </location>
</feature>
<proteinExistence type="predicted"/>
<evidence type="ECO:0000313" key="3">
    <source>
        <dbReference type="Proteomes" id="UP000279259"/>
    </source>
</evidence>
<dbReference type="OrthoDB" id="2113294at2759"/>
<sequence>MFKLPTTSHLGSRRLVPLIFAIALVTILLNALPRDESSTNWAAWEQAHEHTKAIKEWGGNLAPQWLRPGPNRKVEARRILDLKYMLEETYPPNPWADARPLNWEALEELAECIATNSCRSGQERVVLLASSHFGQGLKGWTAGEDIWAASTIEAFTSLNATLLYTYGAMDTLLIYQAIPDLVKLVIWEGSLYGRCYNRNDENHLEEGSDGDWQTGKKGCIKRTGFEDGIPVWKSFMFHFWGNAVSHLGHNWTLAPENYARGGIGNYYLGYSIETYCTKMKYYPADQREHRGLAYGKQRFYFDPSNGEYKWAGVLGPAIVAQAPGIDPKNGRSVAFEVIATVDAPGDDLFEQNLTNLGVMYRDPWTENLAKSKFMLGVGKPKISPSPYDALCLGVPFINPYVNILNFFSGGVKALDVDTSSLTNYNPDNVTDRSAWWDSQHDGFLDIPEPYVYHVPPRDQARLTEVMAKAIENPIERYIPEDRTKEAVQARHAFLLDNDWLAAAEIAIVEKYQGAEVDFLL</sequence>
<dbReference type="InterPro" id="IPR026116">
    <property type="entry name" value="GT18_cat"/>
</dbReference>
<name>A0A427YUB3_9TREE</name>
<comment type="caution">
    <text evidence="2">The sequence shown here is derived from an EMBL/GenBank/DDBJ whole genome shotgun (WGS) entry which is preliminary data.</text>
</comment>
<dbReference type="Proteomes" id="UP000279259">
    <property type="component" value="Unassembled WGS sequence"/>
</dbReference>